<evidence type="ECO:0000313" key="2">
    <source>
        <dbReference type="Proteomes" id="UP000241096"/>
    </source>
</evidence>
<sequence>MNHGVYMFLETSSLAFVMVAALQDKLGQTKKFRVGRADGVWYVGI</sequence>
<protein>
    <submittedName>
        <fullName evidence="1">Uncharacterized protein</fullName>
    </submittedName>
</protein>
<dbReference type="Proteomes" id="UP000241096">
    <property type="component" value="Segment"/>
</dbReference>
<accession>A0A2H4P805</accession>
<gene>
    <name evidence="1" type="ORF">CNR37_00098</name>
</gene>
<keyword evidence="2" id="KW-1185">Reference proteome</keyword>
<proteinExistence type="predicted"/>
<reference evidence="1 2" key="1">
    <citation type="submission" date="2017-09" db="EMBL/GenBank/DDBJ databases">
        <authorList>
            <person name="Ehlers B."/>
            <person name="Leendertz F.H."/>
        </authorList>
    </citation>
    <scope>NUCLEOTIDE SEQUENCE [LARGE SCALE GENOMIC DNA]</scope>
</reference>
<organism evidence="1 2">
    <name type="scientific">Pseudomonas phage ventosus</name>
    <dbReference type="NCBI Taxonomy" id="2048980"/>
    <lineage>
        <taxon>Viruses</taxon>
        <taxon>Duplodnaviria</taxon>
        <taxon>Heunggongvirae</taxon>
        <taxon>Uroviricota</taxon>
        <taxon>Caudoviricetes</taxon>
        <taxon>Vandenendeviridae</taxon>
        <taxon>Gorskivirinae</taxon>
        <taxon>Ventosusvirus</taxon>
        <taxon>Ventosusvirus ventosus</taxon>
    </lineage>
</organism>
<name>A0A2H4P805_9CAUD</name>
<evidence type="ECO:0000313" key="1">
    <source>
        <dbReference type="EMBL" id="ATW58305.1"/>
    </source>
</evidence>
<dbReference type="EMBL" id="MG018930">
    <property type="protein sequence ID" value="ATW58305.1"/>
    <property type="molecule type" value="Genomic_DNA"/>
</dbReference>